<dbReference type="GeneID" id="92877246"/>
<protein>
    <submittedName>
        <fullName evidence="1">Uncharacterized protein</fullName>
    </submittedName>
</protein>
<proteinExistence type="predicted"/>
<evidence type="ECO:0000313" key="2">
    <source>
        <dbReference type="Proteomes" id="UP000006138"/>
    </source>
</evidence>
<dbReference type="EMBL" id="CP002896">
    <property type="protein sequence ID" value="AEK44359.1"/>
    <property type="molecule type" value="Genomic_DNA"/>
</dbReference>
<gene>
    <name evidence="1" type="ordered locus">RAM_29420</name>
</gene>
<dbReference type="AlphaFoldDB" id="A0A9R0P198"/>
<evidence type="ECO:0000313" key="1">
    <source>
        <dbReference type="EMBL" id="AEK44359.1"/>
    </source>
</evidence>
<sequence length="34" mass="3721">MHYRVRKAEDLLGGSIADNRLAVEVALLAAELLL</sequence>
<accession>A0A9R0P198</accession>
<keyword evidence="2" id="KW-1185">Reference proteome</keyword>
<dbReference type="KEGG" id="amn:RAM_29420"/>
<name>A0A9R0P198_AMYMS</name>
<dbReference type="Proteomes" id="UP000006138">
    <property type="component" value="Chromosome"/>
</dbReference>
<dbReference type="RefSeq" id="WP_014467335.1">
    <property type="nucleotide sequence ID" value="NC_017186.1"/>
</dbReference>
<organism evidence="1 2">
    <name type="scientific">Amycolatopsis mediterranei (strain S699)</name>
    <name type="common">Nocardia mediterranei</name>
    <dbReference type="NCBI Taxonomy" id="713604"/>
    <lineage>
        <taxon>Bacteria</taxon>
        <taxon>Bacillati</taxon>
        <taxon>Actinomycetota</taxon>
        <taxon>Actinomycetes</taxon>
        <taxon>Pseudonocardiales</taxon>
        <taxon>Pseudonocardiaceae</taxon>
        <taxon>Amycolatopsis</taxon>
    </lineage>
</organism>
<reference evidence="1 2" key="1">
    <citation type="journal article" date="2011" name="J. Bacteriol.">
        <title>Whole genome sequence of the rifamycin B-producing strain Amycolatopsis mediterranei S699.</title>
        <authorList>
            <person name="Verma M."/>
            <person name="Kaur J."/>
            <person name="Kumar M."/>
            <person name="Kumari K."/>
            <person name="Saxena A."/>
            <person name="Anand S."/>
            <person name="Nigam A."/>
            <person name="Ravi V."/>
            <person name="Raghuvanshi S."/>
            <person name="Khurana P."/>
            <person name="Tyagi A.K."/>
            <person name="Khurana J.P."/>
            <person name="Lal R."/>
        </authorList>
    </citation>
    <scope>NUCLEOTIDE SEQUENCE [LARGE SCALE GENOMIC DNA]</scope>
    <source>
        <strain evidence="1 2">S699</strain>
    </source>
</reference>